<evidence type="ECO:0000256" key="3">
    <source>
        <dbReference type="ARBA" id="ARBA00023001"/>
    </source>
</evidence>
<sequence>MKCFLLSFVLLASSAYARTVFSAVSVNGVDQGHAVGVRVPASNAAITDITSNDIICNTGFIQPVSQAVITVPAGSQVTAQFHHTSAGYVGPDPADPLDPTNKGPVMAYLAAVPSATQSNWFKIFESGYDTTTRQWGSDKLFINGGNATFTIPSCLKAGQYLLRAEAIALQNAASYPGAQFYMSCAQLSITGTGTTSPSTVSFPGAYKPTDPGIVVSGIYGVTSYRAPGPAVFSC</sequence>
<feature type="chain" id="PRO_5040496969" description="AA9 family lytic polysaccharide monooxygenase" evidence="9">
    <location>
        <begin position="18"/>
        <end position="234"/>
    </location>
</feature>
<evidence type="ECO:0000256" key="4">
    <source>
        <dbReference type="ARBA" id="ARBA00023157"/>
    </source>
</evidence>
<comment type="catalytic activity">
    <reaction evidence="8">
        <text>[(1-&gt;4)-beta-D-glucosyl]n+m + reduced acceptor + O2 = 4-dehydro-beta-D-glucosyl-[(1-&gt;4)-beta-D-glucosyl]n-1 + [(1-&gt;4)-beta-D-glucosyl]m + acceptor + H2O.</text>
        <dbReference type="EC" id="1.14.99.56"/>
    </reaction>
</comment>
<feature type="domain" description="Auxiliary Activity family 9 catalytic" evidence="10">
    <location>
        <begin position="19"/>
        <end position="217"/>
    </location>
</feature>
<name>A0A9P3PMV6_LYOSH</name>
<evidence type="ECO:0000256" key="1">
    <source>
        <dbReference type="ARBA" id="ARBA00004613"/>
    </source>
</evidence>
<keyword evidence="5 8" id="KW-0119">Carbohydrate metabolism</keyword>
<dbReference type="GO" id="GO:0030245">
    <property type="term" value="P:cellulose catabolic process"/>
    <property type="evidence" value="ECO:0007669"/>
    <property type="project" value="UniProtKB-UniRule"/>
</dbReference>
<keyword evidence="3 8" id="KW-0136">Cellulose degradation</keyword>
<comment type="caution">
    <text evidence="11">The sequence shown here is derived from an EMBL/GenBank/DDBJ whole genome shotgun (WGS) entry which is preliminary data.</text>
</comment>
<dbReference type="InterPro" id="IPR005103">
    <property type="entry name" value="AA9_LPMO"/>
</dbReference>
<dbReference type="GO" id="GO:0008810">
    <property type="term" value="F:cellulase activity"/>
    <property type="evidence" value="ECO:0007669"/>
    <property type="project" value="UniProtKB-UniRule"/>
</dbReference>
<comment type="function">
    <text evidence="8">Lytic polysaccharide monooxygenase (LMPO) that depolymerizes crystalline and amorphous polysaccharides via the oxidation of scissile alpha- or beta-(1-4)-glycosidic bonds, yielding C1 and/or C4 oxidation products. Catalysis by LPMOs requires the reduction of the active-site copper from Cu(II) to Cu(I) by a reducing agent and H(2)O(2) or O(2) as a cosubstrate.</text>
</comment>
<dbReference type="EC" id="1.14.99.56" evidence="8"/>
<reference evidence="11" key="1">
    <citation type="submission" date="2022-07" db="EMBL/GenBank/DDBJ databases">
        <title>The genome of Lyophyllum shimeji provides insight into the initial evolution of ectomycorrhizal fungal genome.</title>
        <authorList>
            <person name="Kobayashi Y."/>
            <person name="Shibata T."/>
            <person name="Hirakawa H."/>
            <person name="Shigenobu S."/>
            <person name="Nishiyama T."/>
            <person name="Yamada A."/>
            <person name="Hasebe M."/>
            <person name="Kawaguchi M."/>
        </authorList>
    </citation>
    <scope>NUCLEOTIDE SEQUENCE</scope>
    <source>
        <strain evidence="11">AT787</strain>
    </source>
</reference>
<dbReference type="CDD" id="cd21175">
    <property type="entry name" value="LPMO_AA9"/>
    <property type="match status" value="1"/>
</dbReference>
<dbReference type="PANTHER" id="PTHR33353:SF17">
    <property type="entry name" value="ENDO-BETA-1,4-GLUCANASE D"/>
    <property type="match status" value="1"/>
</dbReference>
<keyword evidence="9" id="KW-0732">Signal</keyword>
<evidence type="ECO:0000256" key="2">
    <source>
        <dbReference type="ARBA" id="ARBA00022525"/>
    </source>
</evidence>
<dbReference type="GO" id="GO:0005576">
    <property type="term" value="C:extracellular region"/>
    <property type="evidence" value="ECO:0007669"/>
    <property type="project" value="UniProtKB-SubCell"/>
</dbReference>
<keyword evidence="4 8" id="KW-1015">Disulfide bond</keyword>
<feature type="signal peptide" evidence="9">
    <location>
        <begin position="1"/>
        <end position="17"/>
    </location>
</feature>
<comment type="domain">
    <text evidence="8">Has a modular structure: an endo-beta-1,4-glucanase catalytic module at the N-terminus, a linker rich in serines and threonines, and a C-terminal carbohydrate-binding module (CBM).</text>
</comment>
<keyword evidence="12" id="KW-1185">Reference proteome</keyword>
<comment type="subcellular location">
    <subcellularLocation>
        <location evidence="1 8">Secreted</location>
    </subcellularLocation>
</comment>
<dbReference type="PANTHER" id="PTHR33353">
    <property type="entry name" value="PUTATIVE (AFU_ORTHOLOGUE AFUA_1G12560)-RELATED"/>
    <property type="match status" value="1"/>
</dbReference>
<organism evidence="11 12">
    <name type="scientific">Lyophyllum shimeji</name>
    <name type="common">Hon-shimeji</name>
    <name type="synonym">Tricholoma shimeji</name>
    <dbReference type="NCBI Taxonomy" id="47721"/>
    <lineage>
        <taxon>Eukaryota</taxon>
        <taxon>Fungi</taxon>
        <taxon>Dikarya</taxon>
        <taxon>Basidiomycota</taxon>
        <taxon>Agaricomycotina</taxon>
        <taxon>Agaricomycetes</taxon>
        <taxon>Agaricomycetidae</taxon>
        <taxon>Agaricales</taxon>
        <taxon>Tricholomatineae</taxon>
        <taxon>Lyophyllaceae</taxon>
        <taxon>Lyophyllum</taxon>
    </lineage>
</organism>
<proteinExistence type="inferred from homology"/>
<evidence type="ECO:0000313" key="11">
    <source>
        <dbReference type="EMBL" id="GLB38358.1"/>
    </source>
</evidence>
<comment type="similarity">
    <text evidence="7">Belongs to the polysaccharide monooxygenase AA9 family.</text>
</comment>
<dbReference type="GO" id="GO:0030248">
    <property type="term" value="F:cellulose binding"/>
    <property type="evidence" value="ECO:0007669"/>
    <property type="project" value="UniProtKB-UniRule"/>
</dbReference>
<dbReference type="InterPro" id="IPR049892">
    <property type="entry name" value="AA9"/>
</dbReference>
<evidence type="ECO:0000256" key="7">
    <source>
        <dbReference type="ARBA" id="ARBA00044502"/>
    </source>
</evidence>
<dbReference type="Pfam" id="PF03443">
    <property type="entry name" value="AA9"/>
    <property type="match status" value="1"/>
</dbReference>
<dbReference type="EMBL" id="BRPK01000005">
    <property type="protein sequence ID" value="GLB38358.1"/>
    <property type="molecule type" value="Genomic_DNA"/>
</dbReference>
<dbReference type="OrthoDB" id="2525337at2759"/>
<dbReference type="AlphaFoldDB" id="A0A9P3PMV6"/>
<dbReference type="Gene3D" id="2.70.50.70">
    <property type="match status" value="1"/>
</dbReference>
<evidence type="ECO:0000256" key="8">
    <source>
        <dbReference type="RuleBase" id="RU368122"/>
    </source>
</evidence>
<evidence type="ECO:0000313" key="12">
    <source>
        <dbReference type="Proteomes" id="UP001063166"/>
    </source>
</evidence>
<evidence type="ECO:0000256" key="6">
    <source>
        <dbReference type="ARBA" id="ARBA00023326"/>
    </source>
</evidence>
<evidence type="ECO:0000259" key="10">
    <source>
        <dbReference type="Pfam" id="PF03443"/>
    </source>
</evidence>
<protein>
    <recommendedName>
        <fullName evidence="8">AA9 family lytic polysaccharide monooxygenase</fullName>
        <ecNumber evidence="8">1.14.99.56</ecNumber>
    </recommendedName>
    <alternativeName>
        <fullName evidence="8">Endo-beta-1,4-glucanase</fullName>
    </alternativeName>
    <alternativeName>
        <fullName evidence="8">Glycosyl hydrolase 61 family protein</fullName>
    </alternativeName>
</protein>
<accession>A0A9P3PMV6</accession>
<gene>
    <name evidence="11" type="ORF">LshimejAT787_0502230</name>
</gene>
<keyword evidence="11" id="KW-0378">Hydrolase</keyword>
<evidence type="ECO:0000256" key="5">
    <source>
        <dbReference type="ARBA" id="ARBA00023277"/>
    </source>
</evidence>
<keyword evidence="6 8" id="KW-0624">Polysaccharide degradation</keyword>
<evidence type="ECO:0000256" key="9">
    <source>
        <dbReference type="SAM" id="SignalP"/>
    </source>
</evidence>
<dbReference type="Proteomes" id="UP001063166">
    <property type="component" value="Unassembled WGS sequence"/>
</dbReference>
<keyword evidence="2 8" id="KW-0964">Secreted</keyword>